<dbReference type="Proteomes" id="UP000265703">
    <property type="component" value="Unassembled WGS sequence"/>
</dbReference>
<proteinExistence type="predicted"/>
<dbReference type="STRING" id="658196.A0A397TP26"/>
<reference evidence="1 2" key="1">
    <citation type="submission" date="2018-06" db="EMBL/GenBank/DDBJ databases">
        <title>Comparative genomics reveals the genomic features of Rhizophagus irregularis, R. cerebriforme, R. diaphanum and Gigaspora rosea, and their symbiotic lifestyle signature.</title>
        <authorList>
            <person name="Morin E."/>
            <person name="San Clemente H."/>
            <person name="Chen E.C.H."/>
            <person name="De La Providencia I."/>
            <person name="Hainaut M."/>
            <person name="Kuo A."/>
            <person name="Kohler A."/>
            <person name="Murat C."/>
            <person name="Tang N."/>
            <person name="Roy S."/>
            <person name="Loubradou J."/>
            <person name="Henrissat B."/>
            <person name="Grigoriev I.V."/>
            <person name="Corradi N."/>
            <person name="Roux C."/>
            <person name="Martin F.M."/>
        </authorList>
    </citation>
    <scope>NUCLEOTIDE SEQUENCE [LARGE SCALE GENOMIC DNA]</scope>
    <source>
        <strain evidence="1 2">DAOM 227022</strain>
    </source>
</reference>
<protein>
    <submittedName>
        <fullName evidence="1">Uncharacterized protein</fullName>
    </submittedName>
</protein>
<sequence length="201" mass="22914">MELDYILNTPKEIFSLIKSEQNKLFYINEGFNQNKANLLISEFFWNDGTSEPTIKSQKERWTGRKKLEIIGLPQYINEDKFILYMSKEGVLLGKVLSIYRLVSNQHAYVSFSQNIDSLSYLSVAAFANTDSNLFSPACKSGGNLFAHITSKQVIYHFDNSSLDITNVVNLVGYLCMLGNSWQLFDFFSQKQVMSIVATIVD</sequence>
<dbReference type="AlphaFoldDB" id="A0A397TP26"/>
<accession>A0A397TP26</accession>
<organism evidence="1 2">
    <name type="scientific">Glomus cerebriforme</name>
    <dbReference type="NCBI Taxonomy" id="658196"/>
    <lineage>
        <taxon>Eukaryota</taxon>
        <taxon>Fungi</taxon>
        <taxon>Fungi incertae sedis</taxon>
        <taxon>Mucoromycota</taxon>
        <taxon>Glomeromycotina</taxon>
        <taxon>Glomeromycetes</taxon>
        <taxon>Glomerales</taxon>
        <taxon>Glomeraceae</taxon>
        <taxon>Glomus</taxon>
    </lineage>
</organism>
<name>A0A397TP26_9GLOM</name>
<evidence type="ECO:0000313" key="2">
    <source>
        <dbReference type="Proteomes" id="UP000265703"/>
    </source>
</evidence>
<dbReference type="EMBL" id="QKYT01000042">
    <property type="protein sequence ID" value="RIA96614.1"/>
    <property type="molecule type" value="Genomic_DNA"/>
</dbReference>
<dbReference type="OrthoDB" id="2335531at2759"/>
<evidence type="ECO:0000313" key="1">
    <source>
        <dbReference type="EMBL" id="RIA96614.1"/>
    </source>
</evidence>
<keyword evidence="2" id="KW-1185">Reference proteome</keyword>
<gene>
    <name evidence="1" type="ORF">C1645_815141</name>
</gene>
<comment type="caution">
    <text evidence="1">The sequence shown here is derived from an EMBL/GenBank/DDBJ whole genome shotgun (WGS) entry which is preliminary data.</text>
</comment>